<reference evidence="6 7" key="1">
    <citation type="submission" date="2024-04" db="EMBL/GenBank/DDBJ databases">
        <title>WGS of bacteria from Torrens River.</title>
        <authorList>
            <person name="Wyrsch E.R."/>
            <person name="Drigo B."/>
        </authorList>
    </citation>
    <scope>NUCLEOTIDE SEQUENCE [LARGE SCALE GENOMIC DNA]</scope>
    <source>
        <strain evidence="6 7">TWI391</strain>
    </source>
</reference>
<organism evidence="6 7">
    <name type="scientific">Sphingobacterium kitahiroshimense</name>
    <dbReference type="NCBI Taxonomy" id="470446"/>
    <lineage>
        <taxon>Bacteria</taxon>
        <taxon>Pseudomonadati</taxon>
        <taxon>Bacteroidota</taxon>
        <taxon>Sphingobacteriia</taxon>
        <taxon>Sphingobacteriales</taxon>
        <taxon>Sphingobacteriaceae</taxon>
        <taxon>Sphingobacterium</taxon>
    </lineage>
</organism>
<comment type="subcellular location">
    <subcellularLocation>
        <location evidence="1">Cell outer membrane</location>
    </subcellularLocation>
</comment>
<dbReference type="PROSITE" id="PS51257">
    <property type="entry name" value="PROKAR_LIPOPROTEIN"/>
    <property type="match status" value="1"/>
</dbReference>
<evidence type="ECO:0000256" key="2">
    <source>
        <dbReference type="ARBA" id="ARBA00023136"/>
    </source>
</evidence>
<dbReference type="SUPFAM" id="SSF103088">
    <property type="entry name" value="OmpA-like"/>
    <property type="match status" value="1"/>
</dbReference>
<dbReference type="Proteomes" id="UP001409291">
    <property type="component" value="Unassembled WGS sequence"/>
</dbReference>
<evidence type="ECO:0000313" key="7">
    <source>
        <dbReference type="Proteomes" id="UP001409291"/>
    </source>
</evidence>
<dbReference type="PROSITE" id="PS51123">
    <property type="entry name" value="OMPA_2"/>
    <property type="match status" value="1"/>
</dbReference>
<sequence>MKRTALLLALSTMMISCNQKTKENQHSGDGGEQKEQVSTVDQANNDANESFNIEKVSYSNADLGDFPFFTLPEGLIEQNKPLQKKFDVCFFPVNGIMTPFEGKLYKVNVAAKQGEEYAQRYFEKSMADYMTTIGAVKIFDGEITKEEYERYNKKDPNKGDEGDIGYEGENIKFYVVRTKDKGNIYIQFSSNNAAGKLNILQEDAFKQTITKVTADEISKDLSEKGKSILYINFDVDKANVSADGKDLVNEIAKALKNNTGLKIAIEGHTDNTGDATHNKKLSNDRAHAVLSLLTMQGIDKSRLSATGFGAERPLVANDSEANKAKNRRVELVKVN</sequence>
<keyword evidence="2 4" id="KW-0472">Membrane</keyword>
<evidence type="ECO:0000256" key="3">
    <source>
        <dbReference type="ARBA" id="ARBA00023237"/>
    </source>
</evidence>
<dbReference type="CDD" id="cd07185">
    <property type="entry name" value="OmpA_C-like"/>
    <property type="match status" value="1"/>
</dbReference>
<name>A0ABV0BW07_9SPHI</name>
<dbReference type="Gene3D" id="3.30.1330.60">
    <property type="entry name" value="OmpA-like domain"/>
    <property type="match status" value="1"/>
</dbReference>
<accession>A0ABV0BW07</accession>
<keyword evidence="3" id="KW-0998">Cell outer membrane</keyword>
<evidence type="ECO:0000313" key="6">
    <source>
        <dbReference type="EMBL" id="MEN5378745.1"/>
    </source>
</evidence>
<keyword evidence="7" id="KW-1185">Reference proteome</keyword>
<dbReference type="PRINTS" id="PR01021">
    <property type="entry name" value="OMPADOMAIN"/>
</dbReference>
<dbReference type="InterPro" id="IPR006664">
    <property type="entry name" value="OMP_bac"/>
</dbReference>
<dbReference type="InterPro" id="IPR036737">
    <property type="entry name" value="OmpA-like_sf"/>
</dbReference>
<dbReference type="RefSeq" id="WP_132768611.1">
    <property type="nucleotide sequence ID" value="NZ_JAOQNK010000001.1"/>
</dbReference>
<dbReference type="InterPro" id="IPR050330">
    <property type="entry name" value="Bact_OuterMem_StrucFunc"/>
</dbReference>
<dbReference type="PANTHER" id="PTHR30329">
    <property type="entry name" value="STATOR ELEMENT OF FLAGELLAR MOTOR COMPLEX"/>
    <property type="match status" value="1"/>
</dbReference>
<dbReference type="PANTHER" id="PTHR30329:SF21">
    <property type="entry name" value="LIPOPROTEIN YIAD-RELATED"/>
    <property type="match status" value="1"/>
</dbReference>
<feature type="domain" description="OmpA-like" evidence="5">
    <location>
        <begin position="224"/>
        <end position="335"/>
    </location>
</feature>
<proteinExistence type="predicted"/>
<evidence type="ECO:0000256" key="1">
    <source>
        <dbReference type="ARBA" id="ARBA00004442"/>
    </source>
</evidence>
<evidence type="ECO:0000259" key="5">
    <source>
        <dbReference type="PROSITE" id="PS51123"/>
    </source>
</evidence>
<dbReference type="EMBL" id="JBDJNQ010000007">
    <property type="protein sequence ID" value="MEN5378745.1"/>
    <property type="molecule type" value="Genomic_DNA"/>
</dbReference>
<dbReference type="Pfam" id="PF00691">
    <property type="entry name" value="OmpA"/>
    <property type="match status" value="1"/>
</dbReference>
<comment type="caution">
    <text evidence="6">The sequence shown here is derived from an EMBL/GenBank/DDBJ whole genome shotgun (WGS) entry which is preliminary data.</text>
</comment>
<evidence type="ECO:0000256" key="4">
    <source>
        <dbReference type="PROSITE-ProRule" id="PRU00473"/>
    </source>
</evidence>
<protein>
    <submittedName>
        <fullName evidence="6">OmpA family protein</fullName>
    </submittedName>
</protein>
<gene>
    <name evidence="6" type="ORF">ABE541_15890</name>
</gene>
<dbReference type="InterPro" id="IPR006665">
    <property type="entry name" value="OmpA-like"/>
</dbReference>